<name>A0AB73TAR2_9FIRM</name>
<dbReference type="RefSeq" id="WP_109624725.1">
    <property type="nucleotide sequence ID" value="NZ_CABJAT010000001.1"/>
</dbReference>
<protein>
    <recommendedName>
        <fullName evidence="4">DivIVA domain-containing protein</fullName>
    </recommendedName>
</protein>
<gene>
    <name evidence="2" type="ORF">C7383_101713</name>
</gene>
<proteinExistence type="predicted"/>
<feature type="coiled-coil region" evidence="1">
    <location>
        <begin position="28"/>
        <end position="108"/>
    </location>
</feature>
<sequence>MNREIRFKTAVFGGYNKDDVDDQISKLLYEAKGEANELARKLEKQEAAKEEMEKELRQQLSKKEVECSRLRTLVELSQKEQASMEKELERIKAESAGLEADYHKYKEDYLSISKQLVDAQKRADQMLTEAAARQKELTARTEKELLKKKEKVNREIEDCINEGEMQYEKLHIKMQEILSIMNNTQARFLNAYKDMQRVIESAPDQLYFLDDEEELD</sequence>
<dbReference type="AlphaFoldDB" id="A0AB73TAR2"/>
<keyword evidence="3" id="KW-1185">Reference proteome</keyword>
<dbReference type="Proteomes" id="UP000245412">
    <property type="component" value="Unassembled WGS sequence"/>
</dbReference>
<accession>A0AB73TAR2</accession>
<comment type="caution">
    <text evidence="2">The sequence shown here is derived from an EMBL/GenBank/DDBJ whole genome shotgun (WGS) entry which is preliminary data.</text>
</comment>
<reference evidence="2 3" key="1">
    <citation type="submission" date="2018-05" db="EMBL/GenBank/DDBJ databases">
        <authorList>
            <person name="Goeker M."/>
            <person name="Huntemann M."/>
            <person name="Clum A."/>
            <person name="Pillay M."/>
            <person name="Palaniappan K."/>
            <person name="Varghese N."/>
            <person name="Mikhailova N."/>
            <person name="Stamatis D."/>
            <person name="Reddy T."/>
            <person name="Daum C."/>
            <person name="Shapiro N."/>
            <person name="Ivanova N."/>
            <person name="Kyrpides N."/>
            <person name="Woyke T."/>
        </authorList>
    </citation>
    <scope>NUCLEOTIDE SEQUENCE [LARGE SCALE GENOMIC DNA]</scope>
    <source>
        <strain evidence="2 3">DSM 26524</strain>
    </source>
</reference>
<dbReference type="EMBL" id="QGGY01000001">
    <property type="protein sequence ID" value="PWJ79332.1"/>
    <property type="molecule type" value="Genomic_DNA"/>
</dbReference>
<evidence type="ECO:0008006" key="4">
    <source>
        <dbReference type="Google" id="ProtNLM"/>
    </source>
</evidence>
<evidence type="ECO:0000313" key="3">
    <source>
        <dbReference type="Proteomes" id="UP000245412"/>
    </source>
</evidence>
<evidence type="ECO:0000313" key="2">
    <source>
        <dbReference type="EMBL" id="PWJ79332.1"/>
    </source>
</evidence>
<evidence type="ECO:0000256" key="1">
    <source>
        <dbReference type="SAM" id="Coils"/>
    </source>
</evidence>
<keyword evidence="1" id="KW-0175">Coiled coil</keyword>
<organism evidence="2 3">
    <name type="scientific">Murimonas intestini</name>
    <dbReference type="NCBI Taxonomy" id="1337051"/>
    <lineage>
        <taxon>Bacteria</taxon>
        <taxon>Bacillati</taxon>
        <taxon>Bacillota</taxon>
        <taxon>Clostridia</taxon>
        <taxon>Lachnospirales</taxon>
        <taxon>Lachnospiraceae</taxon>
        <taxon>Murimonas</taxon>
    </lineage>
</organism>